<organism evidence="1 2">
    <name type="scientific">Urbifossiella limnaea</name>
    <dbReference type="NCBI Taxonomy" id="2528023"/>
    <lineage>
        <taxon>Bacteria</taxon>
        <taxon>Pseudomonadati</taxon>
        <taxon>Planctomycetota</taxon>
        <taxon>Planctomycetia</taxon>
        <taxon>Gemmatales</taxon>
        <taxon>Gemmataceae</taxon>
        <taxon>Urbifossiella</taxon>
    </lineage>
</organism>
<dbReference type="Proteomes" id="UP000319576">
    <property type="component" value="Chromosome"/>
</dbReference>
<protein>
    <submittedName>
        <fullName evidence="1">Uncharacterized protein</fullName>
    </submittedName>
</protein>
<sequence length="84" mass="8943">MIDRTTLRPVPGTARLMFSGRVGRCDVCIFTLEDAPRVFVGGGVSGYDGLVNEVDRVAAETLADQFGLSELREVAARIPSSLGS</sequence>
<dbReference type="KEGG" id="uli:ETAA1_02390"/>
<name>A0A517XLH5_9BACT</name>
<proteinExistence type="predicted"/>
<accession>A0A517XLH5</accession>
<evidence type="ECO:0000313" key="1">
    <source>
        <dbReference type="EMBL" id="QDU18354.1"/>
    </source>
</evidence>
<dbReference type="OrthoDB" id="9787825at2"/>
<evidence type="ECO:0000313" key="2">
    <source>
        <dbReference type="Proteomes" id="UP000319576"/>
    </source>
</evidence>
<dbReference type="AlphaFoldDB" id="A0A517XLH5"/>
<dbReference type="RefSeq" id="WP_145233563.1">
    <property type="nucleotide sequence ID" value="NZ_CP036273.1"/>
</dbReference>
<dbReference type="EMBL" id="CP036273">
    <property type="protein sequence ID" value="QDU18354.1"/>
    <property type="molecule type" value="Genomic_DNA"/>
</dbReference>
<keyword evidence="2" id="KW-1185">Reference proteome</keyword>
<gene>
    <name evidence="1" type="ORF">ETAA1_02390</name>
</gene>
<reference evidence="1 2" key="1">
    <citation type="submission" date="2019-02" db="EMBL/GenBank/DDBJ databases">
        <title>Deep-cultivation of Planctomycetes and their phenomic and genomic characterization uncovers novel biology.</title>
        <authorList>
            <person name="Wiegand S."/>
            <person name="Jogler M."/>
            <person name="Boedeker C."/>
            <person name="Pinto D."/>
            <person name="Vollmers J."/>
            <person name="Rivas-Marin E."/>
            <person name="Kohn T."/>
            <person name="Peeters S.H."/>
            <person name="Heuer A."/>
            <person name="Rast P."/>
            <person name="Oberbeckmann S."/>
            <person name="Bunk B."/>
            <person name="Jeske O."/>
            <person name="Meyerdierks A."/>
            <person name="Storesund J.E."/>
            <person name="Kallscheuer N."/>
            <person name="Luecker S."/>
            <person name="Lage O.M."/>
            <person name="Pohl T."/>
            <person name="Merkel B.J."/>
            <person name="Hornburger P."/>
            <person name="Mueller R.-W."/>
            <person name="Bruemmer F."/>
            <person name="Labrenz M."/>
            <person name="Spormann A.M."/>
            <person name="Op den Camp H."/>
            <person name="Overmann J."/>
            <person name="Amann R."/>
            <person name="Jetten M.S.M."/>
            <person name="Mascher T."/>
            <person name="Medema M.H."/>
            <person name="Devos D.P."/>
            <person name="Kaster A.-K."/>
            <person name="Ovreas L."/>
            <person name="Rohde M."/>
            <person name="Galperin M.Y."/>
            <person name="Jogler C."/>
        </authorList>
    </citation>
    <scope>NUCLEOTIDE SEQUENCE [LARGE SCALE GENOMIC DNA]</scope>
    <source>
        <strain evidence="1 2">ETA_A1</strain>
    </source>
</reference>